<name>A0A238LH41_9RHOB</name>
<gene>
    <name evidence="1" type="ORF">LOM8899_02880</name>
</gene>
<dbReference type="EMBL" id="FXZK01000005">
    <property type="protein sequence ID" value="SMY08724.1"/>
    <property type="molecule type" value="Genomic_DNA"/>
</dbReference>
<sequence>MSILSKLFGGKGNADAAEPSVAAEEYKGYKITPTPAQDGKSYRIGARIEKEIDGEVKVHDLIRADTLPVREDAEAASVAKAKVMIDQMGDRVFR</sequence>
<protein>
    <submittedName>
        <fullName evidence="1">Transcriptional activator HlyU</fullName>
    </submittedName>
</protein>
<evidence type="ECO:0000313" key="2">
    <source>
        <dbReference type="Proteomes" id="UP000201613"/>
    </source>
</evidence>
<reference evidence="1 2" key="1">
    <citation type="submission" date="2017-05" db="EMBL/GenBank/DDBJ databases">
        <authorList>
            <person name="Song R."/>
            <person name="Chenine A.L."/>
            <person name="Ruprecht R.M."/>
        </authorList>
    </citation>
    <scope>NUCLEOTIDE SEQUENCE [LARGE SCALE GENOMIC DNA]</scope>
    <source>
        <strain evidence="1 2">CECT 8899</strain>
    </source>
</reference>
<dbReference type="Pfam" id="PF10115">
    <property type="entry name" value="HlyU"/>
    <property type="match status" value="1"/>
</dbReference>
<dbReference type="AlphaFoldDB" id="A0A238LH41"/>
<dbReference type="Proteomes" id="UP000201613">
    <property type="component" value="Unassembled WGS sequence"/>
</dbReference>
<dbReference type="OrthoDB" id="9800971at2"/>
<accession>A0A238LH41</accession>
<evidence type="ECO:0000313" key="1">
    <source>
        <dbReference type="EMBL" id="SMY08724.1"/>
    </source>
</evidence>
<organism evidence="1 2">
    <name type="scientific">Flavimaricola marinus</name>
    <dbReference type="NCBI Taxonomy" id="1819565"/>
    <lineage>
        <taxon>Bacteria</taxon>
        <taxon>Pseudomonadati</taxon>
        <taxon>Pseudomonadota</taxon>
        <taxon>Alphaproteobacteria</taxon>
        <taxon>Rhodobacterales</taxon>
        <taxon>Paracoccaceae</taxon>
        <taxon>Flavimaricola</taxon>
    </lineage>
</organism>
<dbReference type="RefSeq" id="WP_093992890.1">
    <property type="nucleotide sequence ID" value="NZ_FXZK01000005.1"/>
</dbReference>
<keyword evidence="2" id="KW-1185">Reference proteome</keyword>
<dbReference type="InterPro" id="IPR018772">
    <property type="entry name" value="Transcription_activator_HlyU"/>
</dbReference>
<proteinExistence type="predicted"/>